<name>A0A2A4F954_9BURK</name>
<dbReference type="InterPro" id="IPR050475">
    <property type="entry name" value="Prenyltransferase_related"/>
</dbReference>
<dbReference type="InterPro" id="IPR000537">
    <property type="entry name" value="UbiA_prenyltransferase"/>
</dbReference>
<keyword evidence="5 6" id="KW-0472">Membrane</keyword>
<dbReference type="GeneID" id="69003592"/>
<keyword evidence="3 6" id="KW-0812">Transmembrane</keyword>
<evidence type="ECO:0008006" key="9">
    <source>
        <dbReference type="Google" id="ProtNLM"/>
    </source>
</evidence>
<keyword evidence="2" id="KW-1003">Cell membrane</keyword>
<dbReference type="AlphaFoldDB" id="A0A2A4F954"/>
<dbReference type="Proteomes" id="UP000217994">
    <property type="component" value="Unassembled WGS sequence"/>
</dbReference>
<accession>A0A2A4F954</accession>
<dbReference type="Pfam" id="PF01040">
    <property type="entry name" value="UbiA"/>
    <property type="match status" value="1"/>
</dbReference>
<organism evidence="7 8">
    <name type="scientific">Burkholderia ubonensis subsp. mesacidophila</name>
    <dbReference type="NCBI Taxonomy" id="265293"/>
    <lineage>
        <taxon>Bacteria</taxon>
        <taxon>Pseudomonadati</taxon>
        <taxon>Pseudomonadota</taxon>
        <taxon>Betaproteobacteria</taxon>
        <taxon>Burkholderiales</taxon>
        <taxon>Burkholderiaceae</taxon>
        <taxon>Burkholderia</taxon>
        <taxon>Burkholderia cepacia complex</taxon>
    </lineage>
</organism>
<dbReference type="PANTHER" id="PTHR42723:SF1">
    <property type="entry name" value="CHLOROPHYLL SYNTHASE, CHLOROPLASTIC"/>
    <property type="match status" value="1"/>
</dbReference>
<feature type="transmembrane region" description="Helical" evidence="6">
    <location>
        <begin position="45"/>
        <end position="65"/>
    </location>
</feature>
<dbReference type="Gene3D" id="1.10.357.140">
    <property type="entry name" value="UbiA prenyltransferase"/>
    <property type="match status" value="1"/>
</dbReference>
<feature type="transmembrane region" description="Helical" evidence="6">
    <location>
        <begin position="86"/>
        <end position="111"/>
    </location>
</feature>
<dbReference type="GO" id="GO:0016020">
    <property type="term" value="C:membrane"/>
    <property type="evidence" value="ECO:0007669"/>
    <property type="project" value="UniProtKB-SubCell"/>
</dbReference>
<dbReference type="EMBL" id="MTZU01000079">
    <property type="protein sequence ID" value="PCE29547.1"/>
    <property type="molecule type" value="Genomic_DNA"/>
</dbReference>
<feature type="transmembrane region" description="Helical" evidence="6">
    <location>
        <begin position="214"/>
        <end position="234"/>
    </location>
</feature>
<evidence type="ECO:0000256" key="4">
    <source>
        <dbReference type="ARBA" id="ARBA00022989"/>
    </source>
</evidence>
<feature type="transmembrane region" description="Helical" evidence="6">
    <location>
        <begin position="117"/>
        <end position="133"/>
    </location>
</feature>
<dbReference type="PANTHER" id="PTHR42723">
    <property type="entry name" value="CHLOROPHYLL SYNTHASE"/>
    <property type="match status" value="1"/>
</dbReference>
<sequence length="245" mass="25614">MSTLSFNGHVNAALALCRVSNLPTVWMNVLTAAVLCNPPDHAPPAALVLLLAFALSCFYCGGMALNDLCDVDHDRVHQPFRPIPAGAIGLGPARALTLALFAVALFCLLLAPHRAGAAAGVALLGVIWVYDRFHKRHPSMVFAMAGARLLVYAVTALALTGSVSKGAALAAIAQAAYVLVLTVVARLEHRTAAGRYAWPVIPWMLAAMPMLDGVVLAVLASPAWLLAGAAGTVLTRAGQRRVRGD</sequence>
<evidence type="ECO:0000256" key="5">
    <source>
        <dbReference type="ARBA" id="ARBA00023136"/>
    </source>
</evidence>
<proteinExistence type="predicted"/>
<gene>
    <name evidence="7" type="ORF">BZL54_25515</name>
</gene>
<evidence type="ECO:0000256" key="3">
    <source>
        <dbReference type="ARBA" id="ARBA00022692"/>
    </source>
</evidence>
<evidence type="ECO:0000256" key="1">
    <source>
        <dbReference type="ARBA" id="ARBA00004141"/>
    </source>
</evidence>
<evidence type="ECO:0000256" key="2">
    <source>
        <dbReference type="ARBA" id="ARBA00022475"/>
    </source>
</evidence>
<comment type="caution">
    <text evidence="7">The sequence shown here is derived from an EMBL/GenBank/DDBJ whole genome shotgun (WGS) entry which is preliminary data.</text>
</comment>
<comment type="subcellular location">
    <subcellularLocation>
        <location evidence="1">Membrane</location>
        <topology evidence="1">Multi-pass membrane protein</topology>
    </subcellularLocation>
</comment>
<evidence type="ECO:0000313" key="8">
    <source>
        <dbReference type="Proteomes" id="UP000217994"/>
    </source>
</evidence>
<dbReference type="InterPro" id="IPR044878">
    <property type="entry name" value="UbiA_sf"/>
</dbReference>
<reference evidence="7 8" key="1">
    <citation type="submission" date="2017-01" db="EMBL/GenBank/DDBJ databases">
        <title>Whole-Genome Shotgun Sequencing of Two beta-Proteobacterial Species in Search of the Bulgecin Biosynthetic Cluster.</title>
        <authorList>
            <person name="Horsman M.E."/>
            <person name="Marous D.R."/>
            <person name="Li R."/>
            <person name="Oliver R.A."/>
            <person name="Byun B."/>
            <person name="Emrich S.J."/>
            <person name="Boggess B."/>
            <person name="Townsend C.A."/>
            <person name="Mobashery S."/>
        </authorList>
    </citation>
    <scope>NUCLEOTIDE SEQUENCE [LARGE SCALE GENOMIC DNA]</scope>
    <source>
        <strain evidence="7 8">ATCC 31433</strain>
    </source>
</reference>
<protein>
    <recommendedName>
        <fullName evidence="9">Prenyltransferase</fullName>
    </recommendedName>
</protein>
<dbReference type="GO" id="GO:0016765">
    <property type="term" value="F:transferase activity, transferring alkyl or aryl (other than methyl) groups"/>
    <property type="evidence" value="ECO:0007669"/>
    <property type="project" value="InterPro"/>
</dbReference>
<keyword evidence="4 6" id="KW-1133">Transmembrane helix</keyword>
<evidence type="ECO:0000256" key="6">
    <source>
        <dbReference type="SAM" id="Phobius"/>
    </source>
</evidence>
<evidence type="ECO:0000313" key="7">
    <source>
        <dbReference type="EMBL" id="PCE29547.1"/>
    </source>
</evidence>
<dbReference type="RefSeq" id="WP_084900152.1">
    <property type="nucleotide sequence ID" value="NZ_CP020737.1"/>
</dbReference>